<feature type="signal peptide" evidence="1">
    <location>
        <begin position="1"/>
        <end position="23"/>
    </location>
</feature>
<evidence type="ECO:0000313" key="2">
    <source>
        <dbReference type="EMBL" id="MDT9000657.1"/>
    </source>
</evidence>
<protein>
    <recommendedName>
        <fullName evidence="4">Carboxypeptidase regulatory-like domain-containing protein</fullName>
    </recommendedName>
</protein>
<name>A0ABU3PEE7_9BURK</name>
<feature type="chain" id="PRO_5045135731" description="Carboxypeptidase regulatory-like domain-containing protein" evidence="1">
    <location>
        <begin position="24"/>
        <end position="517"/>
    </location>
</feature>
<dbReference type="RefSeq" id="WP_315651451.1">
    <property type="nucleotide sequence ID" value="NZ_JAVXZY010000006.1"/>
</dbReference>
<keyword evidence="3" id="KW-1185">Reference proteome</keyword>
<dbReference type="Proteomes" id="UP001246372">
    <property type="component" value="Unassembled WGS sequence"/>
</dbReference>
<evidence type="ECO:0008006" key="4">
    <source>
        <dbReference type="Google" id="ProtNLM"/>
    </source>
</evidence>
<accession>A0ABU3PEE7</accession>
<evidence type="ECO:0000256" key="1">
    <source>
        <dbReference type="SAM" id="SignalP"/>
    </source>
</evidence>
<organism evidence="2 3">
    <name type="scientific">Roseateles aquae</name>
    <dbReference type="NCBI Taxonomy" id="3077235"/>
    <lineage>
        <taxon>Bacteria</taxon>
        <taxon>Pseudomonadati</taxon>
        <taxon>Pseudomonadota</taxon>
        <taxon>Betaproteobacteria</taxon>
        <taxon>Burkholderiales</taxon>
        <taxon>Sphaerotilaceae</taxon>
        <taxon>Roseateles</taxon>
    </lineage>
</organism>
<reference evidence="2" key="1">
    <citation type="submission" date="2023-09" db="EMBL/GenBank/DDBJ databases">
        <title>Paucibacter sp. APW11 Genome sequencing and assembly.</title>
        <authorList>
            <person name="Kim I."/>
        </authorList>
    </citation>
    <scope>NUCLEOTIDE SEQUENCE</scope>
    <source>
        <strain evidence="2">APW11</strain>
    </source>
</reference>
<gene>
    <name evidence="2" type="ORF">RQP53_15385</name>
</gene>
<evidence type="ECO:0000313" key="3">
    <source>
        <dbReference type="Proteomes" id="UP001246372"/>
    </source>
</evidence>
<sequence length="517" mass="54497">MQSHRIRTGRGGAALLACAALLAACGGGNNSAVPSRPQLALSGTAATGTAIGNATVQVKCLGASGQTSSAADGSYQLRLDGASLPCVLRVNDGRGRVLHSVAQDTVSPTVAHVTPLTELLLTRSARLAAASAFDSYSDKLAATLSASTISKAQAEVSSLLNGTVDTSGIASFISSPLKVLPGDPHDTVLDKLGQRVAADRFAELSKLLASTGPLPDPAPFKPELHLGADSVTVPVGGTVALVASLNYPPNVRYLRPPLTWSVVETGAGKLADDGLGSRYTAPDKKGVYHLKASRDDYANVSATMTVNVIDFVPVLELSERAITLMPGQSHRFSAYINYPPGTSYVRQPTSWKLLEADGGSISIDGLYQAPSKPGTYHVQVRRDDFPEKTLTVDVKVGDYQSLDRYAMPLQYLGLQPERSVIKDAAAWSSWKKSHGVEAQTDDEVDFSKHMVVAIVWPALKQCGSAELLGLKPQGQVLQASIRIAAAPADTACPAVMWNPVWLLATARSDLPLQVVEQ</sequence>
<proteinExistence type="predicted"/>
<keyword evidence="1" id="KW-0732">Signal</keyword>
<comment type="caution">
    <text evidence="2">The sequence shown here is derived from an EMBL/GenBank/DDBJ whole genome shotgun (WGS) entry which is preliminary data.</text>
</comment>
<dbReference type="PROSITE" id="PS51257">
    <property type="entry name" value="PROKAR_LIPOPROTEIN"/>
    <property type="match status" value="1"/>
</dbReference>
<dbReference type="EMBL" id="JAVXZY010000006">
    <property type="protein sequence ID" value="MDT9000657.1"/>
    <property type="molecule type" value="Genomic_DNA"/>
</dbReference>